<gene>
    <name evidence="12" type="ORF">BaOVIS_017490</name>
</gene>
<keyword evidence="5" id="KW-0677">Repeat</keyword>
<feature type="domain" description="PLD phosphodiesterase" evidence="11">
    <location>
        <begin position="434"/>
        <end position="483"/>
    </location>
</feature>
<proteinExistence type="inferred from homology"/>
<comment type="catalytic activity">
    <reaction evidence="9 10">
        <text>a CDP-1,2-diacyl-sn-glycerol + sn-glycerol 3-phosphate = a 1,2-diacyl-sn-glycero-3-phospho-(1'-sn-glycero-3'-phosphate) + CMP + H(+)</text>
        <dbReference type="Rhea" id="RHEA:12593"/>
        <dbReference type="ChEBI" id="CHEBI:15378"/>
        <dbReference type="ChEBI" id="CHEBI:57597"/>
        <dbReference type="ChEBI" id="CHEBI:58332"/>
        <dbReference type="ChEBI" id="CHEBI:60110"/>
        <dbReference type="ChEBI" id="CHEBI:60377"/>
        <dbReference type="EC" id="2.7.8.5"/>
    </reaction>
</comment>
<sequence length="543" mass="61917">MVDDSILECAVDPESVSFLDGPEDFYNTLCNGYRGARSRVVLACLYVGCGELETKLIQSIVEAKDKHPSLTIDVLVDKARTTRVGRSGEIVSPLTLLKPYLGGEHRTNVALFHNPLLGRWLSKMVKSPYCEALGTMHIKIYIADDDCIITGANAGRDYFCDRYDRYMLVRDPLFADLMHTFVKTFQTASFALTEKLTVEWQTDMVNPLDDNMLFRKQLYIRTQHMVRMCEDILRKNRSRHNGTTLDQHESPNKIRAVGTRRNSVDGATTPNGTVTTKPAKAHLGHNAVDMEYGIQHSGKTADDALDADNYCFIKICLHLPFTKPAFMQGVNMLEEWLLGYAHEGYSAFIATAYLNFTDRYFAMFKEILEAGKKHNKQRPLQVVTSSPYANSFYRDGILKRNIALFYSTAATWLFKALKGGNKYPEDIYMEYNRENHTFHAKGIWILKDRVPLEAAHKSENEFNRCVEPPCATVIGSSNYGKRSYDRDMEITLLVETNSPKIRRFMRRELYNMLKYSSYVPCDVVASRVGPHQHLIGHIMKSLL</sequence>
<evidence type="ECO:0000256" key="1">
    <source>
        <dbReference type="ARBA" id="ARBA00005042"/>
    </source>
</evidence>
<keyword evidence="10" id="KW-0547">Nucleotide-binding</keyword>
<reference evidence="12" key="1">
    <citation type="submission" date="2019-12" db="EMBL/GenBank/DDBJ databases">
        <title>Genome sequence of Babesia ovis.</title>
        <authorList>
            <person name="Yamagishi J."/>
            <person name="Sevinc F."/>
            <person name="Xuan X."/>
        </authorList>
    </citation>
    <scope>NUCLEOTIDE SEQUENCE</scope>
    <source>
        <strain evidence="12">Selcuk</strain>
    </source>
</reference>
<keyword evidence="3 10" id="KW-0444">Lipid biosynthesis</keyword>
<evidence type="ECO:0000256" key="10">
    <source>
        <dbReference type="RuleBase" id="RU365024"/>
    </source>
</evidence>
<dbReference type="InterPro" id="IPR016270">
    <property type="entry name" value="PGS1"/>
</dbReference>
<evidence type="ECO:0000256" key="4">
    <source>
        <dbReference type="ARBA" id="ARBA00022679"/>
    </source>
</evidence>
<dbReference type="SUPFAM" id="SSF56024">
    <property type="entry name" value="Phospholipase D/nuclease"/>
    <property type="match status" value="1"/>
</dbReference>
<protein>
    <recommendedName>
        <fullName evidence="10">CDP-diacylglycerol--glycerol-3-phosphate 3-phosphatidyltransferase</fullName>
        <ecNumber evidence="10">2.7.8.5</ecNumber>
    </recommendedName>
</protein>
<dbReference type="EMBL" id="BLIY01000015">
    <property type="protein sequence ID" value="GFE54345.1"/>
    <property type="molecule type" value="Genomic_DNA"/>
</dbReference>
<organism evidence="12 13">
    <name type="scientific">Babesia ovis</name>
    <dbReference type="NCBI Taxonomy" id="5869"/>
    <lineage>
        <taxon>Eukaryota</taxon>
        <taxon>Sar</taxon>
        <taxon>Alveolata</taxon>
        <taxon>Apicomplexa</taxon>
        <taxon>Aconoidasida</taxon>
        <taxon>Piroplasmida</taxon>
        <taxon>Babesiidae</taxon>
        <taxon>Babesia</taxon>
    </lineage>
</organism>
<dbReference type="GO" id="GO:0005739">
    <property type="term" value="C:mitochondrion"/>
    <property type="evidence" value="ECO:0007669"/>
    <property type="project" value="UniProtKB-SubCell"/>
</dbReference>
<keyword evidence="10" id="KW-0496">Mitochondrion</keyword>
<keyword evidence="10" id="KW-0067">ATP-binding</keyword>
<evidence type="ECO:0000256" key="7">
    <source>
        <dbReference type="ARBA" id="ARBA00023209"/>
    </source>
</evidence>
<evidence type="ECO:0000259" key="11">
    <source>
        <dbReference type="SMART" id="SM00155"/>
    </source>
</evidence>
<dbReference type="Gene3D" id="3.30.870.10">
    <property type="entry name" value="Endonuclease Chain A"/>
    <property type="match status" value="2"/>
</dbReference>
<dbReference type="GO" id="GO:0032049">
    <property type="term" value="P:cardiolipin biosynthetic process"/>
    <property type="evidence" value="ECO:0007669"/>
    <property type="project" value="InterPro"/>
</dbReference>
<comment type="subcellular location">
    <subcellularLocation>
        <location evidence="10">Mitochondrion</location>
    </subcellularLocation>
</comment>
<evidence type="ECO:0000256" key="6">
    <source>
        <dbReference type="ARBA" id="ARBA00023098"/>
    </source>
</evidence>
<dbReference type="GO" id="GO:0008444">
    <property type="term" value="F:CDP-diacylglycerol-glycerol-3-phosphate 3-phosphatidyltransferase activity"/>
    <property type="evidence" value="ECO:0007669"/>
    <property type="project" value="UniProtKB-EC"/>
</dbReference>
<dbReference type="PIRSF" id="PIRSF000850">
    <property type="entry name" value="Phospholipase_D_PSS"/>
    <property type="match status" value="1"/>
</dbReference>
<evidence type="ECO:0000256" key="8">
    <source>
        <dbReference type="ARBA" id="ARBA00023264"/>
    </source>
</evidence>
<dbReference type="InterPro" id="IPR001736">
    <property type="entry name" value="PLipase_D/transphosphatidylase"/>
</dbReference>
<dbReference type="CDD" id="cd09135">
    <property type="entry name" value="PLDc_PGS1_euk_1"/>
    <property type="match status" value="1"/>
</dbReference>
<dbReference type="OrthoDB" id="10250191at2759"/>
<comment type="similarity">
    <text evidence="2 10">Belongs to the CDP-alcohol phosphatidyltransferase class-II family.</text>
</comment>
<evidence type="ECO:0000256" key="3">
    <source>
        <dbReference type="ARBA" id="ARBA00022516"/>
    </source>
</evidence>
<keyword evidence="4 10" id="KW-0808">Transferase</keyword>
<dbReference type="AlphaFoldDB" id="A0A9W5WUU4"/>
<evidence type="ECO:0000256" key="9">
    <source>
        <dbReference type="ARBA" id="ARBA00048586"/>
    </source>
</evidence>
<keyword evidence="6 10" id="KW-0443">Lipid metabolism</keyword>
<keyword evidence="8 10" id="KW-1208">Phospholipid metabolism</keyword>
<evidence type="ECO:0000256" key="2">
    <source>
        <dbReference type="ARBA" id="ARBA00010682"/>
    </source>
</evidence>
<evidence type="ECO:0000313" key="12">
    <source>
        <dbReference type="EMBL" id="GFE54345.1"/>
    </source>
</evidence>
<name>A0A9W5WUU4_BABOV</name>
<keyword evidence="7 10" id="KW-0594">Phospholipid biosynthesis</keyword>
<dbReference type="Proteomes" id="UP001057455">
    <property type="component" value="Unassembled WGS sequence"/>
</dbReference>
<keyword evidence="13" id="KW-1185">Reference proteome</keyword>
<dbReference type="EC" id="2.7.8.5" evidence="10"/>
<dbReference type="PANTHER" id="PTHR12586:SF1">
    <property type="entry name" value="CDP-DIACYLGLYCEROL--GLYCEROL-3-PHOSPHATE 3-PHOSPHATIDYLTRANSFERASE, MITOCHONDRIAL"/>
    <property type="match status" value="1"/>
</dbReference>
<comment type="pathway">
    <text evidence="1 10">Phospholipid metabolism; phosphatidylglycerol biosynthesis; phosphatidylglycerol from CDP-diacylglycerol: step 1/2.</text>
</comment>
<dbReference type="SMART" id="SM00155">
    <property type="entry name" value="PLDc"/>
    <property type="match status" value="2"/>
</dbReference>
<dbReference type="CDD" id="cd09137">
    <property type="entry name" value="PLDc_PGS1_euk_2"/>
    <property type="match status" value="1"/>
</dbReference>
<accession>A0A9W5WUU4</accession>
<feature type="domain" description="PLD phosphodiesterase" evidence="11">
    <location>
        <begin position="132"/>
        <end position="158"/>
    </location>
</feature>
<evidence type="ECO:0000256" key="5">
    <source>
        <dbReference type="ARBA" id="ARBA00022737"/>
    </source>
</evidence>
<comment type="caution">
    <text evidence="12">The sequence shown here is derived from an EMBL/GenBank/DDBJ whole genome shotgun (WGS) entry which is preliminary data.</text>
</comment>
<dbReference type="PANTHER" id="PTHR12586">
    <property type="entry name" value="CDP-DIACYLGLYCEROL--SERINE O-PHOSPHATIDYLTRANSFERASE"/>
    <property type="match status" value="1"/>
</dbReference>
<evidence type="ECO:0000313" key="13">
    <source>
        <dbReference type="Proteomes" id="UP001057455"/>
    </source>
</evidence>
<comment type="function">
    <text evidence="10">Functions in the biosynthesis of the anionic phospholipids phosphatidylglycerol and cardiolipin.</text>
</comment>
<dbReference type="GO" id="GO:0005524">
    <property type="term" value="F:ATP binding"/>
    <property type="evidence" value="ECO:0007669"/>
    <property type="project" value="UniProtKB-KW"/>
</dbReference>